<dbReference type="Proteomes" id="UP001597034">
    <property type="component" value="Unassembled WGS sequence"/>
</dbReference>
<evidence type="ECO:0000259" key="1">
    <source>
        <dbReference type="Pfam" id="PF26070"/>
    </source>
</evidence>
<proteinExistence type="predicted"/>
<dbReference type="InterPro" id="IPR058340">
    <property type="entry name" value="DUF8027"/>
</dbReference>
<accession>A0ABD6DL05</accession>
<feature type="domain" description="DUF8027" evidence="1">
    <location>
        <begin position="1"/>
        <end position="58"/>
    </location>
</feature>
<name>A0ABD6DL05_9EURY</name>
<comment type="caution">
    <text evidence="2">The sequence shown here is derived from an EMBL/GenBank/DDBJ whole genome shotgun (WGS) entry which is preliminary data.</text>
</comment>
<dbReference type="EMBL" id="JBHUDO010000003">
    <property type="protein sequence ID" value="MFD1646965.1"/>
    <property type="molecule type" value="Genomic_DNA"/>
</dbReference>
<protein>
    <recommendedName>
        <fullName evidence="1">DUF8027 domain-containing protein</fullName>
    </recommendedName>
</protein>
<evidence type="ECO:0000313" key="2">
    <source>
        <dbReference type="EMBL" id="MFD1646965.1"/>
    </source>
</evidence>
<keyword evidence="3" id="KW-1185">Reference proteome</keyword>
<dbReference type="AlphaFoldDB" id="A0ABD6DL05"/>
<dbReference type="Pfam" id="PF26070">
    <property type="entry name" value="DUF8027"/>
    <property type="match status" value="1"/>
</dbReference>
<gene>
    <name evidence="2" type="ORF">ACFSBL_14840</name>
</gene>
<organism evidence="2 3">
    <name type="scientific">Haloarchaeobius litoreus</name>
    <dbReference type="NCBI Taxonomy" id="755306"/>
    <lineage>
        <taxon>Archaea</taxon>
        <taxon>Methanobacteriati</taxon>
        <taxon>Methanobacteriota</taxon>
        <taxon>Stenosarchaea group</taxon>
        <taxon>Halobacteria</taxon>
        <taxon>Halobacteriales</taxon>
        <taxon>Halorubellaceae</taxon>
        <taxon>Haloarchaeobius</taxon>
    </lineage>
</organism>
<sequence length="60" mass="6857">MPVPGYDLDDLDESLRERLAQRALEEMLDDEELARLEAGEGLTDVLEPEEISRLLETEAR</sequence>
<reference evidence="2 3" key="1">
    <citation type="journal article" date="2019" name="Int. J. Syst. Evol. Microbiol.">
        <title>The Global Catalogue of Microorganisms (GCM) 10K type strain sequencing project: providing services to taxonomists for standard genome sequencing and annotation.</title>
        <authorList>
            <consortium name="The Broad Institute Genomics Platform"/>
            <consortium name="The Broad Institute Genome Sequencing Center for Infectious Disease"/>
            <person name="Wu L."/>
            <person name="Ma J."/>
        </authorList>
    </citation>
    <scope>NUCLEOTIDE SEQUENCE [LARGE SCALE GENOMIC DNA]</scope>
    <source>
        <strain evidence="2 3">CGMCC 1.10390</strain>
    </source>
</reference>
<dbReference type="RefSeq" id="WP_256400964.1">
    <property type="nucleotide sequence ID" value="NZ_JANHJR010000003.1"/>
</dbReference>
<evidence type="ECO:0000313" key="3">
    <source>
        <dbReference type="Proteomes" id="UP001597034"/>
    </source>
</evidence>